<organism evidence="2 3">
    <name type="scientific">Fukomys damarensis</name>
    <name type="common">Damaraland mole rat</name>
    <name type="synonym">Cryptomys damarensis</name>
    <dbReference type="NCBI Taxonomy" id="885580"/>
    <lineage>
        <taxon>Eukaryota</taxon>
        <taxon>Metazoa</taxon>
        <taxon>Chordata</taxon>
        <taxon>Craniata</taxon>
        <taxon>Vertebrata</taxon>
        <taxon>Euteleostomi</taxon>
        <taxon>Mammalia</taxon>
        <taxon>Eutheria</taxon>
        <taxon>Euarchontoglires</taxon>
        <taxon>Glires</taxon>
        <taxon>Rodentia</taxon>
        <taxon>Hystricomorpha</taxon>
        <taxon>Bathyergidae</taxon>
        <taxon>Fukomys</taxon>
    </lineage>
</organism>
<protein>
    <submittedName>
        <fullName evidence="2">Uncharacterized protein</fullName>
    </submittedName>
</protein>
<dbReference type="Proteomes" id="UP000028990">
    <property type="component" value="Unassembled WGS sequence"/>
</dbReference>
<keyword evidence="3" id="KW-1185">Reference proteome</keyword>
<feature type="region of interest" description="Disordered" evidence="1">
    <location>
        <begin position="25"/>
        <end position="92"/>
    </location>
</feature>
<dbReference type="EMBL" id="KN122054">
    <property type="protein sequence ID" value="KFO33833.1"/>
    <property type="molecule type" value="Genomic_DNA"/>
</dbReference>
<proteinExistence type="predicted"/>
<name>A0A091DTN6_FUKDA</name>
<feature type="compositionally biased region" description="Polar residues" evidence="1">
    <location>
        <begin position="51"/>
        <end position="67"/>
    </location>
</feature>
<feature type="compositionally biased region" description="Polar residues" evidence="1">
    <location>
        <begin position="25"/>
        <end position="34"/>
    </location>
</feature>
<feature type="compositionally biased region" description="Low complexity" evidence="1">
    <location>
        <begin position="75"/>
        <end position="85"/>
    </location>
</feature>
<dbReference type="AlphaFoldDB" id="A0A091DTN6"/>
<evidence type="ECO:0000256" key="1">
    <source>
        <dbReference type="SAM" id="MobiDB-lite"/>
    </source>
</evidence>
<reference evidence="2 3" key="1">
    <citation type="submission" date="2013-11" db="EMBL/GenBank/DDBJ databases">
        <title>The Damaraland mole rat (Fukomys damarensis) genome and evolution of African mole rats.</title>
        <authorList>
            <person name="Gladyshev V.N."/>
            <person name="Fang X."/>
        </authorList>
    </citation>
    <scope>NUCLEOTIDE SEQUENCE [LARGE SCALE GENOMIC DNA]</scope>
    <source>
        <tissue evidence="2">Liver</tissue>
    </source>
</reference>
<accession>A0A091DTN6</accession>
<evidence type="ECO:0000313" key="2">
    <source>
        <dbReference type="EMBL" id="KFO33833.1"/>
    </source>
</evidence>
<sequence>MYQQLAKQNPTHRAAFVELVTNSGGARQASQELPMTTGKAPLSQVRGEPGQSPTSRSSLRRVQTRDSGTVHHGEAQAGDAAGAAQVTREARRAHGEAALVLRGKTVWLQN</sequence>
<gene>
    <name evidence="2" type="ORF">H920_04827</name>
</gene>
<evidence type="ECO:0000313" key="3">
    <source>
        <dbReference type="Proteomes" id="UP000028990"/>
    </source>
</evidence>